<dbReference type="EMBL" id="CM042042">
    <property type="protein sequence ID" value="KAI3703931.1"/>
    <property type="molecule type" value="Genomic_DNA"/>
</dbReference>
<reference evidence="1 2" key="2">
    <citation type="journal article" date="2022" name="Mol. Ecol. Resour.">
        <title>The genomes of chicory, endive, great burdock and yacon provide insights into Asteraceae paleo-polyploidization history and plant inulin production.</title>
        <authorList>
            <person name="Fan W."/>
            <person name="Wang S."/>
            <person name="Wang H."/>
            <person name="Wang A."/>
            <person name="Jiang F."/>
            <person name="Liu H."/>
            <person name="Zhao H."/>
            <person name="Xu D."/>
            <person name="Zhang Y."/>
        </authorList>
    </citation>
    <scope>NUCLEOTIDE SEQUENCE [LARGE SCALE GENOMIC DNA]</scope>
    <source>
        <strain evidence="2">cv. Yunnan</strain>
        <tissue evidence="1">Leaves</tissue>
    </source>
</reference>
<sequence>MGRRRVLLFLKSLDAYTFHQSNDVSRSTNPKVSRYLDDRRRVHKDAIEFCKSILQRKLIDWDATFRSNLPRPIHNVDLVVAVGGDGTLLQASHLLNDSIPLLGVNSDPTQPQEVQELGDEFDASRSTGYLCAATVKNFEQILSNILEGQTAPSELSRMSIHVNSVPLSTYALNDILIADPCPASVSRFSFRIRKDCQSSLPLVNCRSSGLRISTATGSSAAMLSAGGFPMPILSKDLQYMVREPISREAAHLSSMHGIIKPEQSMDIDWYTKDGLIFIDGSHPVHPVQHGDTIQVSSHAPVLKIFLPNHLLPNETKTIAEVSRIKPILDDDKSEVGAVRALLLKLKQMAVSMKVLEVTMIGKSVSILQSHASKDIRQTARTLIRAWRLTVDEWMVVNDHSLPEEECSESNKINPPIEKQQGRPPLVPRKFNIENPKRRSTTPCASLETKKLQNPTKSIVLEKKLSVEEKRSYPCASFETKRLQNPRKSIVLDKKLSVEEKLEASKRKLEEGYKEAHNAKRLRRTQVIEVGDVLRLGLVPKHQHSNRRMRPCVGLVRSNKLSVY</sequence>
<proteinExistence type="predicted"/>
<evidence type="ECO:0000313" key="1">
    <source>
        <dbReference type="EMBL" id="KAI3703931.1"/>
    </source>
</evidence>
<accession>A0ACB9A302</accession>
<reference evidence="2" key="1">
    <citation type="journal article" date="2022" name="Mol. Ecol. Resour.">
        <title>The genomes of chicory, endive, great burdock and yacon provide insights into Asteraceae palaeo-polyploidization history and plant inulin production.</title>
        <authorList>
            <person name="Fan W."/>
            <person name="Wang S."/>
            <person name="Wang H."/>
            <person name="Wang A."/>
            <person name="Jiang F."/>
            <person name="Liu H."/>
            <person name="Zhao H."/>
            <person name="Xu D."/>
            <person name="Zhang Y."/>
        </authorList>
    </citation>
    <scope>NUCLEOTIDE SEQUENCE [LARGE SCALE GENOMIC DNA]</scope>
    <source>
        <strain evidence="2">cv. Yunnan</strain>
    </source>
</reference>
<protein>
    <submittedName>
        <fullName evidence="1">Uncharacterized protein</fullName>
    </submittedName>
</protein>
<organism evidence="1 2">
    <name type="scientific">Smallanthus sonchifolius</name>
    <dbReference type="NCBI Taxonomy" id="185202"/>
    <lineage>
        <taxon>Eukaryota</taxon>
        <taxon>Viridiplantae</taxon>
        <taxon>Streptophyta</taxon>
        <taxon>Embryophyta</taxon>
        <taxon>Tracheophyta</taxon>
        <taxon>Spermatophyta</taxon>
        <taxon>Magnoliopsida</taxon>
        <taxon>eudicotyledons</taxon>
        <taxon>Gunneridae</taxon>
        <taxon>Pentapetalae</taxon>
        <taxon>asterids</taxon>
        <taxon>campanulids</taxon>
        <taxon>Asterales</taxon>
        <taxon>Asteraceae</taxon>
        <taxon>Asteroideae</taxon>
        <taxon>Heliantheae alliance</taxon>
        <taxon>Millerieae</taxon>
        <taxon>Smallanthus</taxon>
    </lineage>
</organism>
<keyword evidence="2" id="KW-1185">Reference proteome</keyword>
<name>A0ACB9A302_9ASTR</name>
<gene>
    <name evidence="1" type="ORF">L1987_74127</name>
</gene>
<evidence type="ECO:0000313" key="2">
    <source>
        <dbReference type="Proteomes" id="UP001056120"/>
    </source>
</evidence>
<dbReference type="Proteomes" id="UP001056120">
    <property type="component" value="Linkage Group LG25"/>
</dbReference>
<comment type="caution">
    <text evidence="1">The sequence shown here is derived from an EMBL/GenBank/DDBJ whole genome shotgun (WGS) entry which is preliminary data.</text>
</comment>